<evidence type="ECO:0000313" key="2">
    <source>
        <dbReference type="EMBL" id="UUR08146.1"/>
    </source>
</evidence>
<sequence length="94" mass="9891">MNSTTRTSKSRGSSSEAKGGAAKPATEAKAPSKQDSLAALLVRDEGATLEQMIAATGWLPHTTRAAMTGLRKKGYVIDSDKVDGVRTYRALAPQ</sequence>
<keyword evidence="3" id="KW-1185">Reference proteome</keyword>
<dbReference type="EMBL" id="CP097253">
    <property type="protein sequence ID" value="UUR08146.1"/>
    <property type="molecule type" value="Genomic_DNA"/>
</dbReference>
<dbReference type="Proteomes" id="UP000831921">
    <property type="component" value="Chromosome"/>
</dbReference>
<dbReference type="RefSeq" id="WP_249503927.1">
    <property type="nucleotide sequence ID" value="NZ_CP097253.1"/>
</dbReference>
<reference evidence="2 3" key="1">
    <citation type="submission" date="2022-05" db="EMBL/GenBank/DDBJ databases">
        <title>S8-45 Sphingomonas ultraviolaceadurans.</title>
        <authorList>
            <person name="Liu Y."/>
        </authorList>
    </citation>
    <scope>NUCLEOTIDE SEQUENCE [LARGE SCALE GENOMIC DNA]</scope>
    <source>
        <strain evidence="2 3">S8-45</strain>
    </source>
</reference>
<feature type="region of interest" description="Disordered" evidence="1">
    <location>
        <begin position="1"/>
        <end position="34"/>
    </location>
</feature>
<dbReference type="Pfam" id="PF11994">
    <property type="entry name" value="DUF3489"/>
    <property type="match status" value="1"/>
</dbReference>
<evidence type="ECO:0000313" key="3">
    <source>
        <dbReference type="Proteomes" id="UP000831921"/>
    </source>
</evidence>
<proteinExistence type="predicted"/>
<evidence type="ECO:0000256" key="1">
    <source>
        <dbReference type="SAM" id="MobiDB-lite"/>
    </source>
</evidence>
<feature type="compositionally biased region" description="Low complexity" evidence="1">
    <location>
        <begin position="1"/>
        <end position="23"/>
    </location>
</feature>
<organism evidence="2 3">
    <name type="scientific">Sphingomonas glaciei</name>
    <dbReference type="NCBI Taxonomy" id="2938948"/>
    <lineage>
        <taxon>Bacteria</taxon>
        <taxon>Pseudomonadati</taxon>
        <taxon>Pseudomonadota</taxon>
        <taxon>Alphaproteobacteria</taxon>
        <taxon>Sphingomonadales</taxon>
        <taxon>Sphingomonadaceae</taxon>
        <taxon>Sphingomonas</taxon>
    </lineage>
</organism>
<gene>
    <name evidence="2" type="ORF">M1K48_00400</name>
</gene>
<accession>A0ABY5N0L1</accession>
<name>A0ABY5N0L1_9SPHN</name>
<protein>
    <submittedName>
        <fullName evidence="2">DUF3489 domain-containing protein</fullName>
    </submittedName>
</protein>
<dbReference type="InterPro" id="IPR021880">
    <property type="entry name" value="DUF3489"/>
</dbReference>